<dbReference type="InterPro" id="IPR051395">
    <property type="entry name" value="Cytochrome_c_Peroxidase/MauG"/>
</dbReference>
<comment type="subcellular location">
    <subcellularLocation>
        <location evidence="1">Periplasm</location>
    </subcellularLocation>
</comment>
<dbReference type="PANTHER" id="PTHR30600:SF10">
    <property type="entry name" value="BLL6722 PROTEIN"/>
    <property type="match status" value="1"/>
</dbReference>
<dbReference type="InterPro" id="IPR009056">
    <property type="entry name" value="Cyt_c-like_dom"/>
</dbReference>
<keyword evidence="3 8" id="KW-0479">Metal-binding</keyword>
<gene>
    <name evidence="10" type="ORF">M8T91_13655</name>
</gene>
<reference evidence="10 11" key="1">
    <citation type="submission" date="2022-05" db="EMBL/GenBank/DDBJ databases">
        <title>Microbulbifer sp. nov., isolated from sponge.</title>
        <authorList>
            <person name="Gao L."/>
        </authorList>
    </citation>
    <scope>NUCLEOTIDE SEQUENCE [LARGE SCALE GENOMIC DNA]</scope>
    <source>
        <strain evidence="10 11">MI-G</strain>
    </source>
</reference>
<evidence type="ECO:0000259" key="9">
    <source>
        <dbReference type="PROSITE" id="PS51007"/>
    </source>
</evidence>
<evidence type="ECO:0000256" key="2">
    <source>
        <dbReference type="ARBA" id="ARBA00022617"/>
    </source>
</evidence>
<keyword evidence="11" id="KW-1185">Reference proteome</keyword>
<evidence type="ECO:0000256" key="3">
    <source>
        <dbReference type="ARBA" id="ARBA00022723"/>
    </source>
</evidence>
<evidence type="ECO:0000256" key="8">
    <source>
        <dbReference type="PROSITE-ProRule" id="PRU00433"/>
    </source>
</evidence>
<dbReference type="Gene3D" id="1.10.760.10">
    <property type="entry name" value="Cytochrome c-like domain"/>
    <property type="match status" value="2"/>
</dbReference>
<dbReference type="Pfam" id="PF03150">
    <property type="entry name" value="CCP_MauG"/>
    <property type="match status" value="1"/>
</dbReference>
<dbReference type="PROSITE" id="PS51007">
    <property type="entry name" value="CYTC"/>
    <property type="match status" value="1"/>
</dbReference>
<keyword evidence="4" id="KW-0732">Signal</keyword>
<keyword evidence="5" id="KW-0574">Periplasm</keyword>
<evidence type="ECO:0000256" key="1">
    <source>
        <dbReference type="ARBA" id="ARBA00004418"/>
    </source>
</evidence>
<dbReference type="PIRSF" id="PIRSF000294">
    <property type="entry name" value="Cytochrome-c_peroxidase"/>
    <property type="match status" value="1"/>
</dbReference>
<proteinExistence type="predicted"/>
<dbReference type="RefSeq" id="WP_301414719.1">
    <property type="nucleotide sequence ID" value="NZ_CP098023.1"/>
</dbReference>
<dbReference type="InterPro" id="IPR026259">
    <property type="entry name" value="MauG/Cytc_peroxidase"/>
</dbReference>
<evidence type="ECO:0000256" key="5">
    <source>
        <dbReference type="ARBA" id="ARBA00022764"/>
    </source>
</evidence>
<protein>
    <recommendedName>
        <fullName evidence="9">Cytochrome c domain-containing protein</fullName>
    </recommendedName>
</protein>
<feature type="domain" description="Cytochrome c" evidence="9">
    <location>
        <begin position="249"/>
        <end position="410"/>
    </location>
</feature>
<name>A0ABY9EA18_9GAMM</name>
<dbReference type="PANTHER" id="PTHR30600">
    <property type="entry name" value="CYTOCHROME C PEROXIDASE-RELATED"/>
    <property type="match status" value="1"/>
</dbReference>
<evidence type="ECO:0000313" key="10">
    <source>
        <dbReference type="EMBL" id="WKD48933.1"/>
    </source>
</evidence>
<dbReference type="InterPro" id="IPR036909">
    <property type="entry name" value="Cyt_c-like_dom_sf"/>
</dbReference>
<sequence length="423" mass="47715">MTRLLLLFSQLLFFFLLSGTPKLVSAGETYRFTSADIAFLKRFTLAALPPLPAAPDNLVADNPRAAALGQRLFFDTRLSANGQVACASCHQPHKYFTDGLPRSRALGTTRRNAPTILGATHSPWLFWDGRKDSLWSQALGPLQDSNEHGLDRLGLVRIIRQHYRHDFDQLFSSRADWARLKTVLNKRKRTPRLTARQKAAVNRIVSQVGKAIMAYQRKLKLHPARFDRFVDQLQRDNRNDRILASLMSADEVAGMRLFMGRANCASCHNGPLFTNYEFHNIGAPEADPENVDLGRYAGVELLQHDAFTCLSAQSDAGADDCEEMRFLKKQGRELVGAFKTPTLRNVAHTGPYMHAGQFSTLEEVLAHYNRPTPPYYDRKQHPSRPHFDILPLGLDETQITQLIAFLETLSSPMPLNDPLWRAP</sequence>
<dbReference type="Proteomes" id="UP001321520">
    <property type="component" value="Chromosome"/>
</dbReference>
<keyword evidence="2 8" id="KW-0349">Heme</keyword>
<organism evidence="10 11">
    <name type="scientific">Microbulbifer spongiae</name>
    <dbReference type="NCBI Taxonomy" id="2944933"/>
    <lineage>
        <taxon>Bacteria</taxon>
        <taxon>Pseudomonadati</taxon>
        <taxon>Pseudomonadota</taxon>
        <taxon>Gammaproteobacteria</taxon>
        <taxon>Cellvibrionales</taxon>
        <taxon>Microbulbiferaceae</taxon>
        <taxon>Microbulbifer</taxon>
    </lineage>
</organism>
<dbReference type="InterPro" id="IPR004852">
    <property type="entry name" value="Di-haem_cyt_c_peroxidsae"/>
</dbReference>
<evidence type="ECO:0000313" key="11">
    <source>
        <dbReference type="Proteomes" id="UP001321520"/>
    </source>
</evidence>
<keyword evidence="7 8" id="KW-0408">Iron</keyword>
<evidence type="ECO:0000256" key="7">
    <source>
        <dbReference type="ARBA" id="ARBA00023004"/>
    </source>
</evidence>
<keyword evidence="6" id="KW-0560">Oxidoreductase</keyword>
<dbReference type="SUPFAM" id="SSF46626">
    <property type="entry name" value="Cytochrome c"/>
    <property type="match status" value="2"/>
</dbReference>
<accession>A0ABY9EA18</accession>
<dbReference type="EMBL" id="CP098023">
    <property type="protein sequence ID" value="WKD48933.1"/>
    <property type="molecule type" value="Genomic_DNA"/>
</dbReference>
<evidence type="ECO:0000256" key="4">
    <source>
        <dbReference type="ARBA" id="ARBA00022729"/>
    </source>
</evidence>
<evidence type="ECO:0000256" key="6">
    <source>
        <dbReference type="ARBA" id="ARBA00023002"/>
    </source>
</evidence>